<dbReference type="AlphaFoldDB" id="A0A6N7PJL0"/>
<name>A0A6N7PJL0_9BACT</name>
<dbReference type="OrthoDB" id="5511398at2"/>
<gene>
    <name evidence="1" type="ORF">GF068_09290</name>
</gene>
<keyword evidence="2" id="KW-1185">Reference proteome</keyword>
<dbReference type="RefSeq" id="WP_153818948.1">
    <property type="nucleotide sequence ID" value="NZ_WJIE01000002.1"/>
</dbReference>
<comment type="caution">
    <text evidence="1">The sequence shown here is derived from an EMBL/GenBank/DDBJ whole genome shotgun (WGS) entry which is preliminary data.</text>
</comment>
<dbReference type="Proteomes" id="UP000440224">
    <property type="component" value="Unassembled WGS sequence"/>
</dbReference>
<dbReference type="EMBL" id="WJIE01000002">
    <property type="protein sequence ID" value="MRG92119.1"/>
    <property type="molecule type" value="Genomic_DNA"/>
</dbReference>
<evidence type="ECO:0000313" key="2">
    <source>
        <dbReference type="Proteomes" id="UP000440224"/>
    </source>
</evidence>
<proteinExistence type="predicted"/>
<sequence length="159" mass="17194">MVRKFGLPVLAPRPPLPTVDAMRKRLGGRASTEAGAGDAVTFTTPGGVRHVGVVLFVRGDELDVWVDENVVRRTRRSSAAAVDASLPRDLVAIANDARVFAALAEGQRIRYLDEGRVDEGTLVEKCRFGALVERADGTMVGLGFRRLWPADAEPSREPS</sequence>
<reference evidence="1 2" key="1">
    <citation type="submission" date="2019-10" db="EMBL/GenBank/DDBJ databases">
        <title>A soil myxobacterium in the family Polyangiaceae.</title>
        <authorList>
            <person name="Li Y."/>
            <person name="Wang J."/>
        </authorList>
    </citation>
    <scope>NUCLEOTIDE SEQUENCE [LARGE SCALE GENOMIC DNA]</scope>
    <source>
        <strain evidence="1 2">DSM 14734</strain>
    </source>
</reference>
<organism evidence="1 2">
    <name type="scientific">Polyangium spumosum</name>
    <dbReference type="NCBI Taxonomy" id="889282"/>
    <lineage>
        <taxon>Bacteria</taxon>
        <taxon>Pseudomonadati</taxon>
        <taxon>Myxococcota</taxon>
        <taxon>Polyangia</taxon>
        <taxon>Polyangiales</taxon>
        <taxon>Polyangiaceae</taxon>
        <taxon>Polyangium</taxon>
    </lineage>
</organism>
<protein>
    <submittedName>
        <fullName evidence="1">Uncharacterized protein</fullName>
    </submittedName>
</protein>
<evidence type="ECO:0000313" key="1">
    <source>
        <dbReference type="EMBL" id="MRG92119.1"/>
    </source>
</evidence>
<accession>A0A6N7PJL0</accession>